<keyword evidence="2" id="KW-1185">Reference proteome</keyword>
<proteinExistence type="predicted"/>
<dbReference type="AlphaFoldDB" id="A0A5S6QZJ5"/>
<evidence type="ECO:0000313" key="3">
    <source>
        <dbReference type="WBParaSite" id="TMUE_3000012675.1"/>
    </source>
</evidence>
<reference evidence="3" key="1">
    <citation type="submission" date="2019-12" db="UniProtKB">
        <authorList>
            <consortium name="WormBaseParasite"/>
        </authorList>
    </citation>
    <scope>IDENTIFICATION</scope>
</reference>
<evidence type="ECO:0000256" key="1">
    <source>
        <dbReference type="SAM" id="MobiDB-lite"/>
    </source>
</evidence>
<sequence length="176" mass="20407">MAPKSLRNTALKPSLPHNWEGTQVSVNEVTEDVLNMIELQLEIEQKYVTEMLQSHDKPLTYEELFLIDEQRRSFLEVEPTRHRVDAHQGEMATKDLKRYIELVDVAAAGFERIDPNFERSSTVSKMLSDSISCYKEINHERKRRRLNLDDIEQPSTSKQGLVPRKLPRLAKSSDSE</sequence>
<feature type="region of interest" description="Disordered" evidence="1">
    <location>
        <begin position="145"/>
        <end position="176"/>
    </location>
</feature>
<accession>A0A5S6QZJ5</accession>
<dbReference type="WBParaSite" id="TMUE_3000012675.1">
    <property type="protein sequence ID" value="TMUE_3000012675.1"/>
    <property type="gene ID" value="WBGene00301651"/>
</dbReference>
<evidence type="ECO:0000313" key="2">
    <source>
        <dbReference type="Proteomes" id="UP000046395"/>
    </source>
</evidence>
<protein>
    <submittedName>
        <fullName evidence="3">Uncharacterized protein</fullName>
    </submittedName>
</protein>
<dbReference type="STRING" id="70415.A0A5S6QZJ5"/>
<name>A0A5S6QZJ5_TRIMR</name>
<organism evidence="2 3">
    <name type="scientific">Trichuris muris</name>
    <name type="common">Mouse whipworm</name>
    <dbReference type="NCBI Taxonomy" id="70415"/>
    <lineage>
        <taxon>Eukaryota</taxon>
        <taxon>Metazoa</taxon>
        <taxon>Ecdysozoa</taxon>
        <taxon>Nematoda</taxon>
        <taxon>Enoplea</taxon>
        <taxon>Dorylaimia</taxon>
        <taxon>Trichinellida</taxon>
        <taxon>Trichuridae</taxon>
        <taxon>Trichuris</taxon>
    </lineage>
</organism>
<dbReference type="Proteomes" id="UP000046395">
    <property type="component" value="Unassembled WGS sequence"/>
</dbReference>